<comment type="subcellular location">
    <subcellularLocation>
        <location evidence="1">Cell membrane</location>
        <topology evidence="1">Multi-pass membrane protein</topology>
    </subcellularLocation>
</comment>
<proteinExistence type="predicted"/>
<organism evidence="8 9">
    <name type="scientific">Roseiconus lacunae</name>
    <dbReference type="NCBI Taxonomy" id="2605694"/>
    <lineage>
        <taxon>Bacteria</taxon>
        <taxon>Pseudomonadati</taxon>
        <taxon>Planctomycetota</taxon>
        <taxon>Planctomycetia</taxon>
        <taxon>Pirellulales</taxon>
        <taxon>Pirellulaceae</taxon>
        <taxon>Roseiconus</taxon>
    </lineage>
</organism>
<gene>
    <name evidence="8" type="ORF">QTN89_26740</name>
</gene>
<dbReference type="PRINTS" id="PR00812">
    <property type="entry name" value="BCTERIALGSPF"/>
</dbReference>
<dbReference type="PANTHER" id="PTHR30012:SF0">
    <property type="entry name" value="TYPE II SECRETION SYSTEM PROTEIN F-RELATED"/>
    <property type="match status" value="1"/>
</dbReference>
<feature type="transmembrane region" description="Helical" evidence="6">
    <location>
        <begin position="162"/>
        <end position="187"/>
    </location>
</feature>
<keyword evidence="9" id="KW-1185">Reference proteome</keyword>
<keyword evidence="3 6" id="KW-0812">Transmembrane</keyword>
<keyword evidence="2" id="KW-1003">Cell membrane</keyword>
<protein>
    <submittedName>
        <fullName evidence="8">Type II secretion system F family protein</fullName>
    </submittedName>
</protein>
<dbReference type="EMBL" id="JASZZN010000031">
    <property type="protein sequence ID" value="MDM4019080.1"/>
    <property type="molecule type" value="Genomic_DNA"/>
</dbReference>
<feature type="domain" description="Type II secretion system protein GspF" evidence="7">
    <location>
        <begin position="212"/>
        <end position="341"/>
    </location>
</feature>
<feature type="transmembrane region" description="Helical" evidence="6">
    <location>
        <begin position="314"/>
        <end position="343"/>
    </location>
</feature>
<evidence type="ECO:0000256" key="5">
    <source>
        <dbReference type="ARBA" id="ARBA00023136"/>
    </source>
</evidence>
<accession>A0ABT7PRE2</accession>
<evidence type="ECO:0000256" key="6">
    <source>
        <dbReference type="SAM" id="Phobius"/>
    </source>
</evidence>
<evidence type="ECO:0000256" key="2">
    <source>
        <dbReference type="ARBA" id="ARBA00022475"/>
    </source>
</evidence>
<comment type="caution">
    <text evidence="8">The sequence shown here is derived from an EMBL/GenBank/DDBJ whole genome shotgun (WGS) entry which is preliminary data.</text>
</comment>
<dbReference type="InterPro" id="IPR003004">
    <property type="entry name" value="GspF/PilC"/>
</dbReference>
<evidence type="ECO:0000256" key="1">
    <source>
        <dbReference type="ARBA" id="ARBA00004651"/>
    </source>
</evidence>
<name>A0ABT7PRE2_9BACT</name>
<keyword evidence="5 6" id="KW-0472">Membrane</keyword>
<evidence type="ECO:0000313" key="8">
    <source>
        <dbReference type="EMBL" id="MDM4019080.1"/>
    </source>
</evidence>
<dbReference type="RefSeq" id="WP_289167133.1">
    <property type="nucleotide sequence ID" value="NZ_JASZZN010000031.1"/>
</dbReference>
<evidence type="ECO:0000256" key="4">
    <source>
        <dbReference type="ARBA" id="ARBA00022989"/>
    </source>
</evidence>
<evidence type="ECO:0000256" key="3">
    <source>
        <dbReference type="ARBA" id="ARBA00022692"/>
    </source>
</evidence>
<evidence type="ECO:0000259" key="7">
    <source>
        <dbReference type="Pfam" id="PF00482"/>
    </source>
</evidence>
<sequence length="351" mass="38901">MSSIKDSDNRQVLYDRIETVRQSDRHWNRNLQSVADAIPDPAVRGHLNRLIRMGKENFSPQTLVAQFPDLFWLLTLRSDRASADATTIILEQSAYQSAANRRRLQTLAYPIVVATMAMLLAIAISYFVVPPFDEMFREFELRVPSPTKIVLGFSSIVTSHPLVALLFVVLVVALCWLSTLAITHGIFARNWFRFGDRGKGLARSELARLAVQLAELVDEGIPIATALRIASACTQQHHLFSLLVDTAKHIERSRNNAMESNIDRWQDQTKGGLPANFQLAIGMAAGTDTATSDTTLLRSLSNNYQELSVSQSSLLSIVISILTLIGIAMMVAFVVFALFLPMISLVTVLSS</sequence>
<dbReference type="InterPro" id="IPR018076">
    <property type="entry name" value="T2SS_GspF_dom"/>
</dbReference>
<dbReference type="Pfam" id="PF00482">
    <property type="entry name" value="T2SSF"/>
    <property type="match status" value="1"/>
</dbReference>
<keyword evidence="4 6" id="KW-1133">Transmembrane helix</keyword>
<evidence type="ECO:0000313" key="9">
    <source>
        <dbReference type="Proteomes" id="UP001239462"/>
    </source>
</evidence>
<dbReference type="PANTHER" id="PTHR30012">
    <property type="entry name" value="GENERAL SECRETION PATHWAY PROTEIN"/>
    <property type="match status" value="1"/>
</dbReference>
<dbReference type="Proteomes" id="UP001239462">
    <property type="component" value="Unassembled WGS sequence"/>
</dbReference>
<feature type="transmembrane region" description="Helical" evidence="6">
    <location>
        <begin position="107"/>
        <end position="129"/>
    </location>
</feature>
<reference evidence="8 9" key="1">
    <citation type="submission" date="2023-06" db="EMBL/GenBank/DDBJ databases">
        <title>Roseiconus lacunae JC819 isolated from Gulf of Mannar region, Tamil Nadu.</title>
        <authorList>
            <person name="Pk S."/>
            <person name="Ch S."/>
            <person name="Ch V.R."/>
        </authorList>
    </citation>
    <scope>NUCLEOTIDE SEQUENCE [LARGE SCALE GENOMIC DNA]</scope>
    <source>
        <strain evidence="8 9">JC819</strain>
    </source>
</reference>